<gene>
    <name evidence="1" type="ORF">C8D82_101190</name>
</gene>
<dbReference type="InterPro" id="IPR032719">
    <property type="entry name" value="WbsX"/>
</dbReference>
<dbReference type="Gene3D" id="3.20.20.80">
    <property type="entry name" value="Glycosidases"/>
    <property type="match status" value="1"/>
</dbReference>
<dbReference type="Pfam" id="PF14307">
    <property type="entry name" value="Glyco_tran_WbsX"/>
    <property type="match status" value="1"/>
</dbReference>
<protein>
    <submittedName>
        <fullName evidence="1">Glycosyl transferase family WbsX</fullName>
    </submittedName>
</protein>
<dbReference type="PANTHER" id="PTHR41244:SF1">
    <property type="entry name" value="GLYCOSYLTRANSFERASE"/>
    <property type="match status" value="1"/>
</dbReference>
<organism evidence="1 2">
    <name type="scientific">Victivallis vadensis</name>
    <dbReference type="NCBI Taxonomy" id="172901"/>
    <lineage>
        <taxon>Bacteria</taxon>
        <taxon>Pseudomonadati</taxon>
        <taxon>Lentisphaerota</taxon>
        <taxon>Lentisphaeria</taxon>
        <taxon>Victivallales</taxon>
        <taxon>Victivallaceae</taxon>
        <taxon>Victivallis</taxon>
    </lineage>
</organism>
<dbReference type="Proteomes" id="UP000245959">
    <property type="component" value="Unassembled WGS sequence"/>
</dbReference>
<dbReference type="PANTHER" id="PTHR41244">
    <property type="entry name" value="RHAMNAN SYNTHESIS F"/>
    <property type="match status" value="1"/>
</dbReference>
<dbReference type="EMBL" id="QEKH01000001">
    <property type="protein sequence ID" value="PVY45992.1"/>
    <property type="molecule type" value="Genomic_DNA"/>
</dbReference>
<dbReference type="RefSeq" id="WP_165832746.1">
    <property type="nucleotide sequence ID" value="NZ_CABMMC010000067.1"/>
</dbReference>
<accession>A0A2U1BBH3</accession>
<comment type="caution">
    <text evidence="1">The sequence shown here is derived from an EMBL/GenBank/DDBJ whole genome shotgun (WGS) entry which is preliminary data.</text>
</comment>
<evidence type="ECO:0000313" key="1">
    <source>
        <dbReference type="EMBL" id="PVY45992.1"/>
    </source>
</evidence>
<reference evidence="1 2" key="1">
    <citation type="submission" date="2018-04" db="EMBL/GenBank/DDBJ databases">
        <title>Genomic Encyclopedia of Type Strains, Phase IV (KMG-IV): sequencing the most valuable type-strain genomes for metagenomic binning, comparative biology and taxonomic classification.</title>
        <authorList>
            <person name="Goeker M."/>
        </authorList>
    </citation>
    <scope>NUCLEOTIDE SEQUENCE [LARGE SCALE GENOMIC DNA]</scope>
    <source>
        <strain evidence="1 2">DSM 14823</strain>
    </source>
</reference>
<dbReference type="AlphaFoldDB" id="A0A2U1BBH3"/>
<proteinExistence type="predicted"/>
<keyword evidence="1" id="KW-0808">Transferase</keyword>
<dbReference type="CDD" id="cd11579">
    <property type="entry name" value="Glyco_tran_WbsX"/>
    <property type="match status" value="1"/>
</dbReference>
<keyword evidence="2" id="KW-1185">Reference proteome</keyword>
<evidence type="ECO:0000313" key="2">
    <source>
        <dbReference type="Proteomes" id="UP000245959"/>
    </source>
</evidence>
<sequence length="375" mass="43747">MDRKIDVGCYYFPNYHPNDARNAAVHGSGWSEWELVKAARPRFPGHRQPLKPLWGYTDESRPEVMARKIDAAWSHGIDYFIFDYYHYNDGTFLSGCLDRGFLPAAAESPLKFALMWANHDWLDIHPCGRVSRPLLYPGKVDQDGFRRMCRHVTEHYFRHPSYYTINGMPYFSIYHLELLIESCGGFAGTREALQWFREEARRAGLPGVHLNAVIWGSPVLPGETELTEQEKVVQQLGFDSAASYVWIHHIDLPKAAQYPYLEAFQAYWRKWDEIERQYRIPYFPNVTAGWDPSPRTLMTDRWEPVGYPYTCTLSENTPENFRRALAATRDRLLKSEIRTFSINCWNEWTEGSMLEPEARYGYGYLDALKAVFPRT</sequence>
<name>A0A2U1BBH3_9BACT</name>
<dbReference type="GO" id="GO:0016740">
    <property type="term" value="F:transferase activity"/>
    <property type="evidence" value="ECO:0007669"/>
    <property type="project" value="UniProtKB-KW"/>
</dbReference>
<dbReference type="GeneID" id="78293723"/>